<organism evidence="10 11">
    <name type="scientific">Rasamsonia emersonii (strain ATCC 16479 / CBS 393.64 / IMI 116815)</name>
    <dbReference type="NCBI Taxonomy" id="1408163"/>
    <lineage>
        <taxon>Eukaryota</taxon>
        <taxon>Fungi</taxon>
        <taxon>Dikarya</taxon>
        <taxon>Ascomycota</taxon>
        <taxon>Pezizomycotina</taxon>
        <taxon>Eurotiomycetes</taxon>
        <taxon>Eurotiomycetidae</taxon>
        <taxon>Eurotiales</taxon>
        <taxon>Trichocomaceae</taxon>
        <taxon>Rasamsonia</taxon>
    </lineage>
</organism>
<keyword evidence="5 8" id="KW-0732">Signal</keyword>
<proteinExistence type="inferred from homology"/>
<comment type="similarity">
    <text evidence="3">Belongs to the glycosyl hydrolase 51 family.</text>
</comment>
<reference evidence="10 11" key="1">
    <citation type="submission" date="2015-04" db="EMBL/GenBank/DDBJ databases">
        <authorList>
            <person name="Heijne W.H."/>
            <person name="Fedorova N.D."/>
            <person name="Nierman W.C."/>
            <person name="Vollebregt A.W."/>
            <person name="Zhao Z."/>
            <person name="Wu L."/>
            <person name="Kumar M."/>
            <person name="Stam H."/>
            <person name="van den Berg M.A."/>
            <person name="Pel H.J."/>
        </authorList>
    </citation>
    <scope>NUCLEOTIDE SEQUENCE [LARGE SCALE GENOMIC DNA]</scope>
    <source>
        <strain evidence="10 11">CBS 393.64</strain>
    </source>
</reference>
<dbReference type="GO" id="GO:0031222">
    <property type="term" value="P:arabinan catabolic process"/>
    <property type="evidence" value="ECO:0007669"/>
    <property type="project" value="UniProtKB-UniPathway"/>
</dbReference>
<protein>
    <recommendedName>
        <fullName evidence="4">non-reducing end alpha-L-arabinofuranosidase</fullName>
        <ecNumber evidence="4">3.2.1.55</ecNumber>
    </recommendedName>
</protein>
<dbReference type="AlphaFoldDB" id="A0A0F4YMI4"/>
<evidence type="ECO:0000313" key="11">
    <source>
        <dbReference type="Proteomes" id="UP000053958"/>
    </source>
</evidence>
<dbReference type="GeneID" id="25319003"/>
<dbReference type="Proteomes" id="UP000053958">
    <property type="component" value="Unassembled WGS sequence"/>
</dbReference>
<dbReference type="PANTHER" id="PTHR31776:SF0">
    <property type="entry name" value="ALPHA-L-ARABINOFURANOSIDASE 1"/>
    <property type="match status" value="1"/>
</dbReference>
<comment type="pathway">
    <text evidence="2">Glycan metabolism; L-arabinan degradation.</text>
</comment>
<gene>
    <name evidence="10" type="ORF">T310_6713</name>
</gene>
<dbReference type="InterPro" id="IPR010720">
    <property type="entry name" value="Alpha-L-AF_C"/>
</dbReference>
<dbReference type="PANTHER" id="PTHR31776">
    <property type="entry name" value="ALPHA-L-ARABINOFURANOSIDASE 1"/>
    <property type="match status" value="1"/>
</dbReference>
<evidence type="ECO:0000256" key="4">
    <source>
        <dbReference type="ARBA" id="ARBA00012670"/>
    </source>
</evidence>
<evidence type="ECO:0000256" key="8">
    <source>
        <dbReference type="SAM" id="SignalP"/>
    </source>
</evidence>
<dbReference type="Gene3D" id="3.20.20.80">
    <property type="entry name" value="Glycosidases"/>
    <property type="match status" value="1"/>
</dbReference>
<sequence>MILRSLPIHAAAIAAALTSLVDAKPLRHDIRQVAETHRINSTHYNDTSAVVLDVSLKDAAGRNNTSPLLYGWMFEDISHSGDGGIYAELIKNRAFQGSTSTVKQAPGISGDSVVAAQNPIVPFGPVLDGWRPIGDAKLSLDVLHPLSDALPVVLQIDIPWNATGEVGFLNEGWWGIDVRPQTYNASFYMLANAPRYNKTLTSINLSLRSNLTDDVWATTTIHVDPDKVPTFDYEQYQASIVNTVKAPNSNNTFAITFNADEVAGSTFYFGLVSLFPETFNNRPNGLRKDLAQGIKDMGAKFLRFPGGNNLEGYSIFQRWKWNETIGPLRYRKGRVGNWEYYNTNGLGLLEFLEWTEDLGMEPVLAVYAGFSLDIWGQEGTSYPEDRMDEIVQDILNELEYCMGDVNTHYGALRAQHGHPEPFDIKYIEIGNEDWFSSTYPYRFPIIYKAIKSAYPNITLISTAYNENANYTIDIPAGGMWDTHHYETPSFFLENFNYFDNWQAATNNTDVKIFVGEYSVYQIDTPDGYVNFSNPEGIHMFFPELVSAIAEAVYLLGAERNPNTVTMTSYAPSFQNLNWYNWSPNLVAFTANPDETVFSTSYYMQKMFANHRGTQTLPVKNSKGDFNPLWWVATIDEGAGVVYFKIVNSGNSSIPLTINLDQAYKGVNGTILVRRRICLQLHIYTVPDELTIAFLQTHPNLYGFNYLNNQTAIVPVPANITSPSKSQNRFDWDVPKYSVTVLQFDI</sequence>
<dbReference type="RefSeq" id="XP_013325917.1">
    <property type="nucleotide sequence ID" value="XM_013470463.1"/>
</dbReference>
<dbReference type="GO" id="GO:0046373">
    <property type="term" value="P:L-arabinose metabolic process"/>
    <property type="evidence" value="ECO:0007669"/>
    <property type="project" value="InterPro"/>
</dbReference>
<feature type="chain" id="PRO_5002481824" description="non-reducing end alpha-L-arabinofuranosidase" evidence="8">
    <location>
        <begin position="24"/>
        <end position="745"/>
    </location>
</feature>
<keyword evidence="6" id="KW-0378">Hydrolase</keyword>
<evidence type="ECO:0000256" key="6">
    <source>
        <dbReference type="ARBA" id="ARBA00022801"/>
    </source>
</evidence>
<dbReference type="GO" id="GO:0046556">
    <property type="term" value="F:alpha-L-arabinofuranosidase activity"/>
    <property type="evidence" value="ECO:0007669"/>
    <property type="project" value="UniProtKB-EC"/>
</dbReference>
<evidence type="ECO:0000259" key="9">
    <source>
        <dbReference type="SMART" id="SM00813"/>
    </source>
</evidence>
<evidence type="ECO:0000256" key="1">
    <source>
        <dbReference type="ARBA" id="ARBA00001462"/>
    </source>
</evidence>
<dbReference type="UniPathway" id="UPA00667"/>
<feature type="signal peptide" evidence="8">
    <location>
        <begin position="1"/>
        <end position="23"/>
    </location>
</feature>
<dbReference type="Pfam" id="PF06964">
    <property type="entry name" value="Alpha-L-AF_C"/>
    <property type="match status" value="1"/>
</dbReference>
<evidence type="ECO:0000256" key="2">
    <source>
        <dbReference type="ARBA" id="ARBA00004834"/>
    </source>
</evidence>
<dbReference type="InterPro" id="IPR051563">
    <property type="entry name" value="Glycosyl_Hydrolase_51"/>
</dbReference>
<keyword evidence="11" id="KW-1185">Reference proteome</keyword>
<dbReference type="EC" id="3.2.1.55" evidence="4"/>
<dbReference type="STRING" id="1408163.A0A0F4YMI4"/>
<keyword evidence="7" id="KW-0325">Glycoprotein</keyword>
<evidence type="ECO:0000313" key="10">
    <source>
        <dbReference type="EMBL" id="KKA19305.1"/>
    </source>
</evidence>
<comment type="caution">
    <text evidence="10">The sequence shown here is derived from an EMBL/GenBank/DDBJ whole genome shotgun (WGS) entry which is preliminary data.</text>
</comment>
<evidence type="ECO:0000256" key="7">
    <source>
        <dbReference type="ARBA" id="ARBA00023180"/>
    </source>
</evidence>
<dbReference type="SUPFAM" id="SSF51445">
    <property type="entry name" value="(Trans)glycosidases"/>
    <property type="match status" value="1"/>
</dbReference>
<dbReference type="InterPro" id="IPR055235">
    <property type="entry name" value="ASD1_cat"/>
</dbReference>
<evidence type="ECO:0000256" key="3">
    <source>
        <dbReference type="ARBA" id="ARBA00007186"/>
    </source>
</evidence>
<dbReference type="Pfam" id="PF22848">
    <property type="entry name" value="ASD1_dom"/>
    <property type="match status" value="1"/>
</dbReference>
<comment type="catalytic activity">
    <reaction evidence="1">
        <text>Hydrolysis of terminal non-reducing alpha-L-arabinofuranoside residues in alpha-L-arabinosides.</text>
        <dbReference type="EC" id="3.2.1.55"/>
    </reaction>
</comment>
<accession>A0A0F4YMI4</accession>
<evidence type="ECO:0000256" key="5">
    <source>
        <dbReference type="ARBA" id="ARBA00022729"/>
    </source>
</evidence>
<name>A0A0F4YMI4_RASE3</name>
<dbReference type="InterPro" id="IPR017853">
    <property type="entry name" value="GH"/>
</dbReference>
<dbReference type="OrthoDB" id="406864at2759"/>
<feature type="domain" description="Alpha-L-arabinofuranosidase C-terminal" evidence="9">
    <location>
        <begin position="515"/>
        <end position="737"/>
    </location>
</feature>
<dbReference type="EMBL" id="LASV01000360">
    <property type="protein sequence ID" value="KKA19305.1"/>
    <property type="molecule type" value="Genomic_DNA"/>
</dbReference>
<dbReference type="SMART" id="SM00813">
    <property type="entry name" value="Alpha-L-AF_C"/>
    <property type="match status" value="1"/>
</dbReference>